<keyword evidence="1" id="KW-0946">Virion</keyword>
<dbReference type="Pfam" id="PF11007">
    <property type="entry name" value="CotJA"/>
    <property type="match status" value="1"/>
</dbReference>
<name>A0A1H3U7V0_9BACI</name>
<dbReference type="STRING" id="1503961.SAMN05421736_11941"/>
<keyword evidence="1" id="KW-0167">Capsid protein</keyword>
<dbReference type="AlphaFoldDB" id="A0A1H3U7V0"/>
<dbReference type="OrthoDB" id="2376696at2"/>
<keyword evidence="2" id="KW-1185">Reference proteome</keyword>
<gene>
    <name evidence="1" type="ORF">SAMN05421736_11941</name>
</gene>
<dbReference type="InterPro" id="IPR020256">
    <property type="entry name" value="Spore_coat_CotJA"/>
</dbReference>
<evidence type="ECO:0000313" key="2">
    <source>
        <dbReference type="Proteomes" id="UP000198935"/>
    </source>
</evidence>
<organism evidence="1 2">
    <name type="scientific">Evansella caseinilytica</name>
    <dbReference type="NCBI Taxonomy" id="1503961"/>
    <lineage>
        <taxon>Bacteria</taxon>
        <taxon>Bacillati</taxon>
        <taxon>Bacillota</taxon>
        <taxon>Bacilli</taxon>
        <taxon>Bacillales</taxon>
        <taxon>Bacillaceae</taxon>
        <taxon>Evansella</taxon>
    </lineage>
</organism>
<sequence>MTKFTTRKTYRPYVSPLDPCPPIKEKVYSTPAQLYLGFQPENLPQFTAKEALYAGTLWKLLYDPYYGPMEKGRDDE</sequence>
<evidence type="ECO:0000313" key="1">
    <source>
        <dbReference type="EMBL" id="SDZ58520.1"/>
    </source>
</evidence>
<protein>
    <submittedName>
        <fullName evidence="1">Spore coat protein JA</fullName>
    </submittedName>
</protein>
<proteinExistence type="predicted"/>
<dbReference type="Proteomes" id="UP000198935">
    <property type="component" value="Unassembled WGS sequence"/>
</dbReference>
<dbReference type="EMBL" id="FNPI01000019">
    <property type="protein sequence ID" value="SDZ58520.1"/>
    <property type="molecule type" value="Genomic_DNA"/>
</dbReference>
<accession>A0A1H3U7V0</accession>
<reference evidence="2" key="1">
    <citation type="submission" date="2016-10" db="EMBL/GenBank/DDBJ databases">
        <authorList>
            <person name="Varghese N."/>
            <person name="Submissions S."/>
        </authorList>
    </citation>
    <scope>NUCLEOTIDE SEQUENCE [LARGE SCALE GENOMIC DNA]</scope>
    <source>
        <strain evidence="2">SP</strain>
    </source>
</reference>